<keyword evidence="1" id="KW-0694">RNA-binding</keyword>
<name>A0A812X5P3_9DINO</name>
<proteinExistence type="inferred from homology"/>
<protein>
    <recommendedName>
        <fullName evidence="1">RNA-dependent RNA polymerase</fullName>
        <ecNumber evidence="1">2.7.7.48</ecNumber>
    </recommendedName>
</protein>
<dbReference type="Pfam" id="PF05183">
    <property type="entry name" value="RdRP"/>
    <property type="match status" value="1"/>
</dbReference>
<dbReference type="Proteomes" id="UP000601435">
    <property type="component" value="Unassembled WGS sequence"/>
</dbReference>
<comment type="catalytic activity">
    <reaction evidence="1">
        <text>RNA(n) + a ribonucleoside 5'-triphosphate = RNA(n+1) + diphosphate</text>
        <dbReference type="Rhea" id="RHEA:21248"/>
        <dbReference type="Rhea" id="RHEA-COMP:14527"/>
        <dbReference type="Rhea" id="RHEA-COMP:17342"/>
        <dbReference type="ChEBI" id="CHEBI:33019"/>
        <dbReference type="ChEBI" id="CHEBI:61557"/>
        <dbReference type="ChEBI" id="CHEBI:140395"/>
        <dbReference type="EC" id="2.7.7.48"/>
    </reaction>
</comment>
<dbReference type="EC" id="2.7.7.48" evidence="1"/>
<accession>A0A812X5P3</accession>
<reference evidence="3" key="1">
    <citation type="submission" date="2021-02" db="EMBL/GenBank/DDBJ databases">
        <authorList>
            <person name="Dougan E. K."/>
            <person name="Rhodes N."/>
            <person name="Thang M."/>
            <person name="Chan C."/>
        </authorList>
    </citation>
    <scope>NUCLEOTIDE SEQUENCE</scope>
</reference>
<sequence>ELLEEARDFTRTTLVNRCFGLGDLDSHPNDLILVQRRTTTPPRLPAGAVIVGPCQDEEPTSLEPFRRECPGTSAELSWRPDRAATLVACCETTSTLEPRQVYVVRGGVALQGRLVAWRYPCYTITDLQIYEAVLPPPFVAVADNAITYSDKGHGNTLMAGGDLDGDHVMVAFWCKLVDIMERTQSCVARLDALLQLYEQDVLSAVVPGCTAWESAVVPQRGQQLVKFASGASSYNARGHICGLHERFLARALESSSSTQRVLLDANDVMGRVWLPPGQHILGAEAARLLRPHLLGSGVRPHDRRPGSPCPE</sequence>
<gene>
    <name evidence="3" type="ORF">SNEC2469_LOCUS20335</name>
</gene>
<evidence type="ECO:0000313" key="3">
    <source>
        <dbReference type="EMBL" id="CAE7705479.1"/>
    </source>
</evidence>
<dbReference type="AlphaFoldDB" id="A0A812X5P3"/>
<keyword evidence="1" id="KW-0548">Nucleotidyltransferase</keyword>
<feature type="non-terminal residue" evidence="3">
    <location>
        <position position="1"/>
    </location>
</feature>
<keyword evidence="1" id="KW-0808">Transferase</keyword>
<dbReference type="GO" id="GO:0003723">
    <property type="term" value="F:RNA binding"/>
    <property type="evidence" value="ECO:0007669"/>
    <property type="project" value="UniProtKB-KW"/>
</dbReference>
<dbReference type="EMBL" id="CAJNJA010035321">
    <property type="protein sequence ID" value="CAE7705479.1"/>
    <property type="molecule type" value="Genomic_DNA"/>
</dbReference>
<keyword evidence="1" id="KW-0696">RNA-directed RNA polymerase</keyword>
<evidence type="ECO:0000256" key="1">
    <source>
        <dbReference type="RuleBase" id="RU363098"/>
    </source>
</evidence>
<dbReference type="OrthoDB" id="443159at2759"/>
<feature type="domain" description="RDRP core" evidence="2">
    <location>
        <begin position="82"/>
        <end position="179"/>
    </location>
</feature>
<evidence type="ECO:0000313" key="4">
    <source>
        <dbReference type="Proteomes" id="UP000601435"/>
    </source>
</evidence>
<dbReference type="InterPro" id="IPR057596">
    <property type="entry name" value="RDRP_core"/>
</dbReference>
<dbReference type="GO" id="GO:0003968">
    <property type="term" value="F:RNA-directed RNA polymerase activity"/>
    <property type="evidence" value="ECO:0007669"/>
    <property type="project" value="UniProtKB-KW"/>
</dbReference>
<comment type="caution">
    <text evidence="3">The sequence shown here is derived from an EMBL/GenBank/DDBJ whole genome shotgun (WGS) entry which is preliminary data.</text>
</comment>
<organism evidence="3 4">
    <name type="scientific">Symbiodinium necroappetens</name>
    <dbReference type="NCBI Taxonomy" id="1628268"/>
    <lineage>
        <taxon>Eukaryota</taxon>
        <taxon>Sar</taxon>
        <taxon>Alveolata</taxon>
        <taxon>Dinophyceae</taxon>
        <taxon>Suessiales</taxon>
        <taxon>Symbiodiniaceae</taxon>
        <taxon>Symbiodinium</taxon>
    </lineage>
</organism>
<keyword evidence="4" id="KW-1185">Reference proteome</keyword>
<evidence type="ECO:0000259" key="2">
    <source>
        <dbReference type="Pfam" id="PF05183"/>
    </source>
</evidence>
<comment type="similarity">
    <text evidence="1">Belongs to the RdRP family.</text>
</comment>